<feature type="domain" description="ATPase AAA-type core" evidence="4">
    <location>
        <begin position="1"/>
        <end position="78"/>
    </location>
</feature>
<comment type="similarity">
    <text evidence="3">Belongs to the AAA ATPase family.</text>
</comment>
<name>X6N3R7_RETFI</name>
<dbReference type="SUPFAM" id="SSF52540">
    <property type="entry name" value="P-loop containing nucleoside triphosphate hydrolases"/>
    <property type="match status" value="1"/>
</dbReference>
<evidence type="ECO:0000256" key="1">
    <source>
        <dbReference type="ARBA" id="ARBA00022741"/>
    </source>
</evidence>
<evidence type="ECO:0000259" key="5">
    <source>
        <dbReference type="Pfam" id="PF09336"/>
    </source>
</evidence>
<dbReference type="Gene3D" id="3.40.50.300">
    <property type="entry name" value="P-loop containing nucleotide triphosphate hydrolases"/>
    <property type="match status" value="1"/>
</dbReference>
<organism evidence="7 8">
    <name type="scientific">Reticulomyxa filosa</name>
    <dbReference type="NCBI Taxonomy" id="46433"/>
    <lineage>
        <taxon>Eukaryota</taxon>
        <taxon>Sar</taxon>
        <taxon>Rhizaria</taxon>
        <taxon>Retaria</taxon>
        <taxon>Foraminifera</taxon>
        <taxon>Monothalamids</taxon>
        <taxon>Reticulomyxidae</taxon>
        <taxon>Reticulomyxa</taxon>
    </lineage>
</organism>
<feature type="non-terminal residue" evidence="7">
    <location>
        <position position="1"/>
    </location>
</feature>
<evidence type="ECO:0000313" key="7">
    <source>
        <dbReference type="EMBL" id="ETO20910.1"/>
    </source>
</evidence>
<dbReference type="PROSITE" id="PS00674">
    <property type="entry name" value="AAA"/>
    <property type="match status" value="1"/>
</dbReference>
<comment type="caution">
    <text evidence="7">The sequence shown here is derived from an EMBL/GenBank/DDBJ whole genome shotgun (WGS) entry which is preliminary data.</text>
</comment>
<dbReference type="InterPro" id="IPR027417">
    <property type="entry name" value="P-loop_NTPase"/>
</dbReference>
<dbReference type="InterPro" id="IPR003960">
    <property type="entry name" value="ATPase_AAA_CS"/>
</dbReference>
<dbReference type="OMA" id="HENIDEF"/>
<dbReference type="InterPro" id="IPR015415">
    <property type="entry name" value="Spast_Vps4_C"/>
</dbReference>
<dbReference type="AlphaFoldDB" id="X6N3R7"/>
<dbReference type="InterPro" id="IPR003959">
    <property type="entry name" value="ATPase_AAA_core"/>
</dbReference>
<keyword evidence="1 3" id="KW-0547">Nucleotide-binding</keyword>
<dbReference type="Proteomes" id="UP000023152">
    <property type="component" value="Unassembled WGS sequence"/>
</dbReference>
<dbReference type="GO" id="GO:0016887">
    <property type="term" value="F:ATP hydrolysis activity"/>
    <property type="evidence" value="ECO:0007669"/>
    <property type="project" value="InterPro"/>
</dbReference>
<keyword evidence="8" id="KW-1185">Reference proteome</keyword>
<dbReference type="GO" id="GO:0007033">
    <property type="term" value="P:vacuole organization"/>
    <property type="evidence" value="ECO:0007669"/>
    <property type="project" value="TreeGrafter"/>
</dbReference>
<dbReference type="FunFam" id="1.10.8.60:FF:000015">
    <property type="entry name" value="vacuolar protein sorting-associated protein 4A"/>
    <property type="match status" value="1"/>
</dbReference>
<dbReference type="InterPro" id="IPR041569">
    <property type="entry name" value="AAA_lid_3"/>
</dbReference>
<dbReference type="InterPro" id="IPR050304">
    <property type="entry name" value="MT-severing_AAA_ATPase"/>
</dbReference>
<dbReference type="Pfam" id="PF09336">
    <property type="entry name" value="Vps4_C"/>
    <property type="match status" value="1"/>
</dbReference>
<keyword evidence="2 3" id="KW-0067">ATP-binding</keyword>
<sequence length="190" mass="21521">ARERKPSIVFIDEIDSLAGRRNDNEQDNTRRIKTEFLVQMQGVGKDTRGILTLGATNCPWDLDPAIRRRFAKRIYIPLPEKEARKCMFRLHVGNTPNELVDDDFEILAEKTPGFSGSDISGIVQDALMEPVRMMQDATHFKDIPDPDNPNKIALVPCSPADPDGKEMTLMDIPLEKQDLVKAPPLRIEHF</sequence>
<dbReference type="OrthoDB" id="29072at2759"/>
<dbReference type="Gene3D" id="1.10.8.60">
    <property type="match status" value="1"/>
</dbReference>
<evidence type="ECO:0000256" key="2">
    <source>
        <dbReference type="ARBA" id="ARBA00022840"/>
    </source>
</evidence>
<evidence type="ECO:0000259" key="6">
    <source>
        <dbReference type="Pfam" id="PF17862"/>
    </source>
</evidence>
<dbReference type="GO" id="GO:0005524">
    <property type="term" value="F:ATP binding"/>
    <property type="evidence" value="ECO:0007669"/>
    <property type="project" value="UniProtKB-KW"/>
</dbReference>
<accession>X6N3R7</accession>
<proteinExistence type="inferred from homology"/>
<evidence type="ECO:0000256" key="3">
    <source>
        <dbReference type="RuleBase" id="RU003651"/>
    </source>
</evidence>
<reference evidence="7 8" key="1">
    <citation type="journal article" date="2013" name="Curr. Biol.">
        <title>The Genome of the Foraminiferan Reticulomyxa filosa.</title>
        <authorList>
            <person name="Glockner G."/>
            <person name="Hulsmann N."/>
            <person name="Schleicher M."/>
            <person name="Noegel A.A."/>
            <person name="Eichinger L."/>
            <person name="Gallinger C."/>
            <person name="Pawlowski J."/>
            <person name="Sierra R."/>
            <person name="Euteneuer U."/>
            <person name="Pillet L."/>
            <person name="Moustafa A."/>
            <person name="Platzer M."/>
            <person name="Groth M."/>
            <person name="Szafranski K."/>
            <person name="Schliwa M."/>
        </authorList>
    </citation>
    <scope>NUCLEOTIDE SEQUENCE [LARGE SCALE GENOMIC DNA]</scope>
</reference>
<dbReference type="Pfam" id="PF17862">
    <property type="entry name" value="AAA_lid_3"/>
    <property type="match status" value="1"/>
</dbReference>
<gene>
    <name evidence="7" type="ORF">RFI_16298</name>
</gene>
<feature type="domain" description="AAA ATPase AAA+ lid" evidence="6">
    <location>
        <begin position="101"/>
        <end position="142"/>
    </location>
</feature>
<feature type="domain" description="Spastin/Vps4 C-terminal" evidence="5">
    <location>
        <begin position="154"/>
        <end position="190"/>
    </location>
</feature>
<dbReference type="PANTHER" id="PTHR23074">
    <property type="entry name" value="AAA DOMAIN-CONTAINING"/>
    <property type="match status" value="1"/>
</dbReference>
<dbReference type="PANTHER" id="PTHR23074:SF83">
    <property type="entry name" value="VACUOLAR PROTEIN SORTING-ASSOCIATED PROTEIN 4A"/>
    <property type="match status" value="1"/>
</dbReference>
<evidence type="ECO:0000259" key="4">
    <source>
        <dbReference type="Pfam" id="PF00004"/>
    </source>
</evidence>
<dbReference type="EMBL" id="ASPP01012125">
    <property type="protein sequence ID" value="ETO20910.1"/>
    <property type="molecule type" value="Genomic_DNA"/>
</dbReference>
<dbReference type="GO" id="GO:0016197">
    <property type="term" value="P:endosomal transport"/>
    <property type="evidence" value="ECO:0007669"/>
    <property type="project" value="TreeGrafter"/>
</dbReference>
<evidence type="ECO:0000313" key="8">
    <source>
        <dbReference type="Proteomes" id="UP000023152"/>
    </source>
</evidence>
<dbReference type="Pfam" id="PF00004">
    <property type="entry name" value="AAA"/>
    <property type="match status" value="1"/>
</dbReference>
<feature type="non-terminal residue" evidence="7">
    <location>
        <position position="190"/>
    </location>
</feature>
<protein>
    <submittedName>
        <fullName evidence="7">Vacuolar protein sorting-like protein</fullName>
    </submittedName>
</protein>